<comment type="caution">
    <text evidence="7">The sequence shown here is derived from an EMBL/GenBank/DDBJ whole genome shotgun (WGS) entry which is preliminary data.</text>
</comment>
<protein>
    <recommendedName>
        <fullName evidence="9">Penicillin amidase</fullName>
    </recommendedName>
</protein>
<feature type="active site" description="Nucleophile" evidence="5">
    <location>
        <position position="250"/>
    </location>
</feature>
<evidence type="ECO:0000256" key="3">
    <source>
        <dbReference type="ARBA" id="ARBA00022801"/>
    </source>
</evidence>
<accession>A0A564WF80</accession>
<comment type="similarity">
    <text evidence="1">Belongs to the peptidase S45 family.</text>
</comment>
<dbReference type="InterPro" id="IPR023343">
    <property type="entry name" value="Penicillin_amidase_dom1"/>
</dbReference>
<dbReference type="Proteomes" id="UP000326641">
    <property type="component" value="Unassembled WGS sequence"/>
</dbReference>
<keyword evidence="2" id="KW-0732">Signal</keyword>
<dbReference type="Gene3D" id="2.30.120.10">
    <property type="match status" value="1"/>
</dbReference>
<dbReference type="SUPFAM" id="SSF56235">
    <property type="entry name" value="N-terminal nucleophile aminohydrolases (Ntn hydrolases)"/>
    <property type="match status" value="1"/>
</dbReference>
<keyword evidence="8" id="KW-1185">Reference proteome</keyword>
<keyword evidence="4" id="KW-0865">Zymogen</keyword>
<gene>
    <name evidence="7" type="ORF">DF3PA_40008</name>
</gene>
<name>A0A564WF80_9PROT</name>
<dbReference type="Gene3D" id="3.60.20.10">
    <property type="entry name" value="Glutamine Phosphoribosylpyrophosphate, subunit 1, domain 1"/>
    <property type="match status" value="1"/>
</dbReference>
<proteinExistence type="inferred from homology"/>
<dbReference type="CDD" id="cd03747">
    <property type="entry name" value="Ntn_PGA_like"/>
    <property type="match status" value="1"/>
</dbReference>
<evidence type="ECO:0000256" key="2">
    <source>
        <dbReference type="ARBA" id="ARBA00022729"/>
    </source>
</evidence>
<dbReference type="EMBL" id="UXAT02000034">
    <property type="protein sequence ID" value="VUX47132.1"/>
    <property type="molecule type" value="Genomic_DNA"/>
</dbReference>
<keyword evidence="6" id="KW-0479">Metal-binding</keyword>
<dbReference type="InterPro" id="IPR043146">
    <property type="entry name" value="Penicillin_amidase_N_B-knob"/>
</dbReference>
<dbReference type="PANTHER" id="PTHR34218">
    <property type="entry name" value="PEPTIDASE S45 PENICILLIN AMIDASE"/>
    <property type="match status" value="1"/>
</dbReference>
<evidence type="ECO:0000256" key="6">
    <source>
        <dbReference type="PIRSR" id="PIRSR001227-2"/>
    </source>
</evidence>
<dbReference type="PANTHER" id="PTHR34218:SF3">
    <property type="entry name" value="ACYL-HOMOSERINE LACTONE ACYLASE PVDQ"/>
    <property type="match status" value="1"/>
</dbReference>
<evidence type="ECO:0000313" key="8">
    <source>
        <dbReference type="Proteomes" id="UP000326641"/>
    </source>
</evidence>
<evidence type="ECO:0000256" key="1">
    <source>
        <dbReference type="ARBA" id="ARBA00006586"/>
    </source>
</evidence>
<dbReference type="InterPro" id="IPR029055">
    <property type="entry name" value="Ntn_hydrolases_N"/>
</dbReference>
<sequence length="767" mass="83205">MTTEAGGMGTAFTTVLHVLAALLVGCGLAGCTLLKPLPPATTIEERLATFPKTGLPLQQPVVISWNEHQIPFIEAEDDGDAAFALGLVHAHLRLGQMAAYRRIARGRIAEMAGPLAADIDHGLRILDFGRSVAEVEAGLPAETRVWLERFVEGVNHYQAHAPELPYEYGVLGLAREPFTVSDVLTLSRLAGTDVTWLVWLNLLRLHDRPDWPQLWARLVKGGSHPGPGTGRAESALGLARLLEDLGRTGSNSLAVAGQRSASGGALIANDPHLGLNLPNIWLIAGLKSPSYHVVGLMVPGLPVFGIGRNPWIAWGGTNMRAGASDLVDVSSLPASEFRQRRETIRIRWWPDRTVTLRETRFGPVITDAPQLAELALPPLALRWTGHAASDEVTAFLKVARARDFDAFRSAFKTFSVPGQNMLYADAQGNIGQVMAVHLPDRSGAAPADLIVAPAEAERLWSRMRDVEDLPATFDPAAGFLASANNQPPAAPWVGTFFSSDDRVERMAALIGTKEKVEFNDLKAAQRDVCVPSAKALNDLFAARIGEADLEARLPAAAQTVVAAMRQWDGCYDEDSRGAVAFELFRYAFTSAYYGALVGETDAAAFASISQSKTLLLEDIAATDPALLAPLLEKAATEAATAFPSFANWGEMHRLRLAHPLSLLPVIGERFRFGEYGVGGSTETLMKTAHALTNERHATRYGANARHLSDLSDLDSNAFVILGGQDGWLNSTTFLDQLPAWREGRYIPMPLRLESVRRQFPMRMDLIP</sequence>
<comment type="cofactor">
    <cofactor evidence="6">
        <name>Ca(2+)</name>
        <dbReference type="ChEBI" id="CHEBI:29108"/>
    </cofactor>
    <text evidence="6">Binds 1 Ca(2+) ion per dimer.</text>
</comment>
<dbReference type="Pfam" id="PF01804">
    <property type="entry name" value="Penicil_amidase"/>
    <property type="match status" value="1"/>
</dbReference>
<dbReference type="Gene3D" id="1.10.1400.10">
    <property type="match status" value="1"/>
</dbReference>
<dbReference type="Gene3D" id="1.10.439.10">
    <property type="entry name" value="Penicillin Amidohydrolase, domain 1"/>
    <property type="match status" value="1"/>
</dbReference>
<dbReference type="InterPro" id="IPR002692">
    <property type="entry name" value="S45"/>
</dbReference>
<dbReference type="PIRSF" id="PIRSF001227">
    <property type="entry name" value="Pen_acylase"/>
    <property type="match status" value="1"/>
</dbReference>
<evidence type="ECO:0000256" key="5">
    <source>
        <dbReference type="PIRSR" id="PIRSR001227-1"/>
    </source>
</evidence>
<dbReference type="InterPro" id="IPR043147">
    <property type="entry name" value="Penicillin_amidase_A-knob"/>
</dbReference>
<keyword evidence="6" id="KW-0106">Calcium</keyword>
<reference evidence="7" key="1">
    <citation type="submission" date="2018-11" db="EMBL/GenBank/DDBJ databases">
        <authorList>
            <person name="Onetto C."/>
        </authorList>
    </citation>
    <scope>NUCLEOTIDE SEQUENCE [LARGE SCALE GENOMIC DNA]</scope>
</reference>
<feature type="binding site" evidence="6">
    <location>
        <position position="325"/>
    </location>
    <ligand>
        <name>Ca(2+)</name>
        <dbReference type="ChEBI" id="CHEBI:29108"/>
    </ligand>
</feature>
<dbReference type="GO" id="GO:0046872">
    <property type="term" value="F:metal ion binding"/>
    <property type="evidence" value="ECO:0007669"/>
    <property type="project" value="UniProtKB-KW"/>
</dbReference>
<evidence type="ECO:0008006" key="9">
    <source>
        <dbReference type="Google" id="ProtNLM"/>
    </source>
</evidence>
<evidence type="ECO:0000313" key="7">
    <source>
        <dbReference type="EMBL" id="VUX47132.1"/>
    </source>
</evidence>
<evidence type="ECO:0000256" key="4">
    <source>
        <dbReference type="ARBA" id="ARBA00023145"/>
    </source>
</evidence>
<keyword evidence="3" id="KW-0378">Hydrolase</keyword>
<dbReference type="InterPro" id="IPR014395">
    <property type="entry name" value="Pen/GL7ACA/AHL_acylase"/>
</dbReference>
<dbReference type="GO" id="GO:0016811">
    <property type="term" value="F:hydrolase activity, acting on carbon-nitrogen (but not peptide) bonds, in linear amides"/>
    <property type="evidence" value="ECO:0007669"/>
    <property type="project" value="InterPro"/>
</dbReference>
<dbReference type="AlphaFoldDB" id="A0A564WF80"/>
<dbReference type="GO" id="GO:0017000">
    <property type="term" value="P:antibiotic biosynthetic process"/>
    <property type="evidence" value="ECO:0007669"/>
    <property type="project" value="InterPro"/>
</dbReference>
<organism evidence="7 8">
    <name type="scientific">Candidatus Defluviicoccus seviourii</name>
    <dbReference type="NCBI Taxonomy" id="2565273"/>
    <lineage>
        <taxon>Bacteria</taxon>
        <taxon>Pseudomonadati</taxon>
        <taxon>Pseudomonadota</taxon>
        <taxon>Alphaproteobacteria</taxon>
        <taxon>Rhodospirillales</taxon>
        <taxon>Rhodospirillaceae</taxon>
        <taxon>Defluviicoccus</taxon>
    </lineage>
</organism>